<comment type="subunit">
    <text evidence="9">G proteins are composed of 3 units; alpha, beta and gamma.</text>
</comment>
<dbReference type="PRINTS" id="PR00321">
    <property type="entry name" value="GPROTEING"/>
</dbReference>
<dbReference type="RefSeq" id="XP_042562786.1">
    <property type="nucleotide sequence ID" value="XM_042706852.1"/>
</dbReference>
<feature type="domain" description="G protein gamma" evidence="10">
    <location>
        <begin position="1"/>
        <end position="69"/>
    </location>
</feature>
<dbReference type="OrthoDB" id="9933679at2759"/>
<accession>A0A8M1KFE2</accession>
<sequence>MARDMAEKDILKMEVDQLKKEVSTPRSAVSAAAKETIEFVEAQSPEDPLIKGVPEATNPFKEKGGCIIS</sequence>
<dbReference type="Gene3D" id="4.10.260.10">
    <property type="entry name" value="Transducin (heterotrimeric G protein), gamma chain"/>
    <property type="match status" value="1"/>
</dbReference>
<evidence type="ECO:0000256" key="5">
    <source>
        <dbReference type="ARBA" id="ARBA00023136"/>
    </source>
</evidence>
<comment type="subcellular location">
    <subcellularLocation>
        <location evidence="1 9">Cell membrane</location>
        <topology evidence="1 9">Lipid-anchor</topology>
        <orientation evidence="1 9">Cytoplasmic side</orientation>
    </subcellularLocation>
</comment>
<evidence type="ECO:0000313" key="12">
    <source>
        <dbReference type="RefSeq" id="XP_042562786.1"/>
    </source>
</evidence>
<dbReference type="GO" id="GO:0005834">
    <property type="term" value="C:heterotrimeric G-protein complex"/>
    <property type="evidence" value="ECO:0007669"/>
    <property type="project" value="InterPro"/>
</dbReference>
<dbReference type="SMART" id="SM01224">
    <property type="entry name" value="G_gamma"/>
    <property type="match status" value="1"/>
</dbReference>
<keyword evidence="5 9" id="KW-0472">Membrane</keyword>
<keyword evidence="4" id="KW-0488">Methylation</keyword>
<keyword evidence="6 9" id="KW-0807">Transducer</keyword>
<dbReference type="SUPFAM" id="SSF48670">
    <property type="entry name" value="Transducin (heterotrimeric G protein), gamma chain"/>
    <property type="match status" value="1"/>
</dbReference>
<keyword evidence="7 9" id="KW-0449">Lipoprotein</keyword>
<dbReference type="PANTHER" id="PTHR13809">
    <property type="entry name" value="GUANINE NUCLEOTIDE-BINDING PROTEIN GAMMA SUBUNIT"/>
    <property type="match status" value="1"/>
</dbReference>
<evidence type="ECO:0000313" key="11">
    <source>
        <dbReference type="Proteomes" id="UP000515152"/>
    </source>
</evidence>
<evidence type="ECO:0000256" key="1">
    <source>
        <dbReference type="ARBA" id="ARBA00004342"/>
    </source>
</evidence>
<dbReference type="InterPro" id="IPR001770">
    <property type="entry name" value="G-protein_gamma"/>
</dbReference>
<evidence type="ECO:0000256" key="2">
    <source>
        <dbReference type="ARBA" id="ARBA00007431"/>
    </source>
</evidence>
<dbReference type="SMART" id="SM00224">
    <property type="entry name" value="GGL"/>
    <property type="match status" value="1"/>
</dbReference>
<gene>
    <name evidence="12" type="primary">gngt2b</name>
</gene>
<keyword evidence="11" id="KW-1185">Reference proteome</keyword>
<keyword evidence="8" id="KW-0636">Prenylation</keyword>
<organism evidence="11 12">
    <name type="scientific">Clupea harengus</name>
    <name type="common">Atlantic herring</name>
    <dbReference type="NCBI Taxonomy" id="7950"/>
    <lineage>
        <taxon>Eukaryota</taxon>
        <taxon>Metazoa</taxon>
        <taxon>Chordata</taxon>
        <taxon>Craniata</taxon>
        <taxon>Vertebrata</taxon>
        <taxon>Euteleostomi</taxon>
        <taxon>Actinopterygii</taxon>
        <taxon>Neopterygii</taxon>
        <taxon>Teleostei</taxon>
        <taxon>Clupei</taxon>
        <taxon>Clupeiformes</taxon>
        <taxon>Clupeoidei</taxon>
        <taxon>Clupeidae</taxon>
        <taxon>Clupea</taxon>
    </lineage>
</organism>
<dbReference type="Pfam" id="PF00631">
    <property type="entry name" value="G-gamma"/>
    <property type="match status" value="1"/>
</dbReference>
<evidence type="ECO:0000259" key="10">
    <source>
        <dbReference type="PROSITE" id="PS50058"/>
    </source>
</evidence>
<dbReference type="PROSITE" id="PS50058">
    <property type="entry name" value="G_PROTEIN_GAMMA"/>
    <property type="match status" value="1"/>
</dbReference>
<dbReference type="CTD" id="797361"/>
<proteinExistence type="inferred from homology"/>
<dbReference type="InterPro" id="IPR036284">
    <property type="entry name" value="GGL_sf"/>
</dbReference>
<dbReference type="GO" id="GO:0031681">
    <property type="term" value="F:G-protein beta-subunit binding"/>
    <property type="evidence" value="ECO:0007669"/>
    <property type="project" value="InterPro"/>
</dbReference>
<dbReference type="KEGG" id="char:122132084"/>
<dbReference type="GeneID" id="122132084"/>
<dbReference type="Proteomes" id="UP000515152">
    <property type="component" value="Unplaced"/>
</dbReference>
<evidence type="ECO:0000256" key="3">
    <source>
        <dbReference type="ARBA" id="ARBA00022475"/>
    </source>
</evidence>
<reference evidence="12" key="1">
    <citation type="submission" date="2025-08" db="UniProtKB">
        <authorList>
            <consortium name="RefSeq"/>
        </authorList>
    </citation>
    <scope>IDENTIFICATION</scope>
</reference>
<dbReference type="CDD" id="cd00068">
    <property type="entry name" value="GGL"/>
    <property type="match status" value="1"/>
</dbReference>
<evidence type="ECO:0000256" key="4">
    <source>
        <dbReference type="ARBA" id="ARBA00022481"/>
    </source>
</evidence>
<evidence type="ECO:0000256" key="7">
    <source>
        <dbReference type="ARBA" id="ARBA00023288"/>
    </source>
</evidence>
<evidence type="ECO:0000256" key="8">
    <source>
        <dbReference type="ARBA" id="ARBA00023289"/>
    </source>
</evidence>
<evidence type="ECO:0000256" key="9">
    <source>
        <dbReference type="RuleBase" id="RU004973"/>
    </source>
</evidence>
<keyword evidence="3 9" id="KW-1003">Cell membrane</keyword>
<comment type="function">
    <text evidence="9">Guanine nucleotide-binding proteins (G proteins) are involved as a modulator or transducer in various transmembrane signaling systems. The beta and gamma chains are required for the GTPase activity, for replacement of GDP by GTP, and for G protein-effector interaction.</text>
</comment>
<protein>
    <recommendedName>
        <fullName evidence="9">Guanine nucleotide-binding protein subunit gamma</fullName>
    </recommendedName>
</protein>
<evidence type="ECO:0000256" key="6">
    <source>
        <dbReference type="ARBA" id="ARBA00023224"/>
    </source>
</evidence>
<dbReference type="FunFam" id="4.10.260.10:FF:000001">
    <property type="entry name" value="Guanine nucleotide-binding protein subunit gamma"/>
    <property type="match status" value="1"/>
</dbReference>
<dbReference type="AlphaFoldDB" id="A0A8M1KFE2"/>
<dbReference type="InterPro" id="IPR015898">
    <property type="entry name" value="G-protein_gamma-like_dom"/>
</dbReference>
<name>A0A8M1KFE2_CLUHA</name>
<dbReference type="GO" id="GO:0007186">
    <property type="term" value="P:G protein-coupled receptor signaling pathway"/>
    <property type="evidence" value="ECO:0007669"/>
    <property type="project" value="InterPro"/>
</dbReference>
<comment type="similarity">
    <text evidence="2 9">Belongs to the G protein gamma family.</text>
</comment>